<name>G3HM61_CRIGR</name>
<feature type="region of interest" description="Disordered" evidence="1">
    <location>
        <begin position="115"/>
        <end position="144"/>
    </location>
</feature>
<gene>
    <name evidence="2" type="ORF">I79_011809</name>
</gene>
<protein>
    <submittedName>
        <fullName evidence="2">Uncharacterized protein</fullName>
    </submittedName>
</protein>
<accession>G3HM61</accession>
<evidence type="ECO:0000313" key="3">
    <source>
        <dbReference type="Proteomes" id="UP000001075"/>
    </source>
</evidence>
<dbReference type="EMBL" id="JH000504">
    <property type="protein sequence ID" value="EGV95485.1"/>
    <property type="molecule type" value="Genomic_DNA"/>
</dbReference>
<sequence length="163" mass="17849">MPTASQLSCGTLWARSLPSPIPAKPSSLETRQAQAKGQLKIVCLAKGANLKLDTAVLEWPRNSAASLGATGCSRESETQRPYLSGIGQQATQGFWNLGRGIAPLQLALSPIRRQVPTLSGDRQSSQKYTKAHFKREKDRKDPLKRRYNSSGGLLMLGSFLVRW</sequence>
<reference evidence="3" key="1">
    <citation type="journal article" date="2011" name="Nat. Biotechnol.">
        <title>The genomic sequence of the Chinese hamster ovary (CHO)-K1 cell line.</title>
        <authorList>
            <person name="Xu X."/>
            <person name="Nagarajan H."/>
            <person name="Lewis N.E."/>
            <person name="Pan S."/>
            <person name="Cai Z."/>
            <person name="Liu X."/>
            <person name="Chen W."/>
            <person name="Xie M."/>
            <person name="Wang W."/>
            <person name="Hammond S."/>
            <person name="Andersen M.R."/>
            <person name="Neff N."/>
            <person name="Passarelli B."/>
            <person name="Koh W."/>
            <person name="Fan H.C."/>
            <person name="Wang J."/>
            <person name="Gui Y."/>
            <person name="Lee K.H."/>
            <person name="Betenbaugh M.J."/>
            <person name="Quake S.R."/>
            <person name="Famili I."/>
            <person name="Palsson B.O."/>
            <person name="Wang J."/>
        </authorList>
    </citation>
    <scope>NUCLEOTIDE SEQUENCE [LARGE SCALE GENOMIC DNA]</scope>
    <source>
        <strain evidence="3">CHO K1 cell line</strain>
    </source>
</reference>
<proteinExistence type="predicted"/>
<evidence type="ECO:0000313" key="2">
    <source>
        <dbReference type="EMBL" id="EGV95485.1"/>
    </source>
</evidence>
<organism evidence="2 3">
    <name type="scientific">Cricetulus griseus</name>
    <name type="common">Chinese hamster</name>
    <name type="synonym">Cricetulus barabensis griseus</name>
    <dbReference type="NCBI Taxonomy" id="10029"/>
    <lineage>
        <taxon>Eukaryota</taxon>
        <taxon>Metazoa</taxon>
        <taxon>Chordata</taxon>
        <taxon>Craniata</taxon>
        <taxon>Vertebrata</taxon>
        <taxon>Euteleostomi</taxon>
        <taxon>Mammalia</taxon>
        <taxon>Eutheria</taxon>
        <taxon>Euarchontoglires</taxon>
        <taxon>Glires</taxon>
        <taxon>Rodentia</taxon>
        <taxon>Myomorpha</taxon>
        <taxon>Muroidea</taxon>
        <taxon>Cricetidae</taxon>
        <taxon>Cricetinae</taxon>
        <taxon>Cricetulus</taxon>
    </lineage>
</organism>
<dbReference type="AlphaFoldDB" id="G3HM61"/>
<feature type="compositionally biased region" description="Polar residues" evidence="1">
    <location>
        <begin position="116"/>
        <end position="128"/>
    </location>
</feature>
<dbReference type="InParanoid" id="G3HM61"/>
<dbReference type="Proteomes" id="UP000001075">
    <property type="component" value="Unassembled WGS sequence"/>
</dbReference>
<evidence type="ECO:0000256" key="1">
    <source>
        <dbReference type="SAM" id="MobiDB-lite"/>
    </source>
</evidence>